<feature type="region of interest" description="Disordered" evidence="1">
    <location>
        <begin position="163"/>
        <end position="207"/>
    </location>
</feature>
<dbReference type="AlphaFoldDB" id="A0A9D2J4S6"/>
<proteinExistence type="predicted"/>
<gene>
    <name evidence="2" type="ORF">H9815_12730</name>
</gene>
<reference evidence="2" key="1">
    <citation type="journal article" date="2021" name="PeerJ">
        <title>Extensive microbial diversity within the chicken gut microbiome revealed by metagenomics and culture.</title>
        <authorList>
            <person name="Gilroy R."/>
            <person name="Ravi A."/>
            <person name="Getino M."/>
            <person name="Pursley I."/>
            <person name="Horton D.L."/>
            <person name="Alikhan N.F."/>
            <person name="Baker D."/>
            <person name="Gharbi K."/>
            <person name="Hall N."/>
            <person name="Watson M."/>
            <person name="Adriaenssens E.M."/>
            <person name="Foster-Nyarko E."/>
            <person name="Jarju S."/>
            <person name="Secka A."/>
            <person name="Antonio M."/>
            <person name="Oren A."/>
            <person name="Chaudhuri R.R."/>
            <person name="La Ragione R."/>
            <person name="Hildebrand F."/>
            <person name="Pallen M.J."/>
        </authorList>
    </citation>
    <scope>NUCLEOTIDE SEQUENCE</scope>
    <source>
        <strain evidence="2">ChiGjej4B4-7305</strain>
    </source>
</reference>
<reference evidence="2" key="2">
    <citation type="submission" date="2021-04" db="EMBL/GenBank/DDBJ databases">
        <authorList>
            <person name="Gilroy R."/>
        </authorList>
    </citation>
    <scope>NUCLEOTIDE SEQUENCE</scope>
    <source>
        <strain evidence="2">ChiGjej4B4-7305</strain>
    </source>
</reference>
<evidence type="ECO:0000313" key="2">
    <source>
        <dbReference type="EMBL" id="HIZ36636.1"/>
    </source>
</evidence>
<keyword evidence="2" id="KW-0255">Endonuclease</keyword>
<evidence type="ECO:0000256" key="1">
    <source>
        <dbReference type="SAM" id="MobiDB-lite"/>
    </source>
</evidence>
<dbReference type="InterPro" id="IPR003615">
    <property type="entry name" value="HNH_nuc"/>
</dbReference>
<comment type="caution">
    <text evidence="2">The sequence shown here is derived from an EMBL/GenBank/DDBJ whole genome shotgun (WGS) entry which is preliminary data.</text>
</comment>
<name>A0A9D2J4S6_9MICO</name>
<organism evidence="2 3">
    <name type="scientific">Candidatus Ruania gallistercoris</name>
    <dbReference type="NCBI Taxonomy" id="2838746"/>
    <lineage>
        <taxon>Bacteria</taxon>
        <taxon>Bacillati</taxon>
        <taxon>Actinomycetota</taxon>
        <taxon>Actinomycetes</taxon>
        <taxon>Micrococcales</taxon>
        <taxon>Ruaniaceae</taxon>
        <taxon>Ruania</taxon>
    </lineage>
</organism>
<dbReference type="Proteomes" id="UP000824037">
    <property type="component" value="Unassembled WGS sequence"/>
</dbReference>
<dbReference type="CDD" id="cd00085">
    <property type="entry name" value="HNHc"/>
    <property type="match status" value="1"/>
</dbReference>
<feature type="region of interest" description="Disordered" evidence="1">
    <location>
        <begin position="15"/>
        <end position="35"/>
    </location>
</feature>
<dbReference type="Gene3D" id="1.10.30.50">
    <property type="match status" value="1"/>
</dbReference>
<protein>
    <submittedName>
        <fullName evidence="2">HNH endonuclease</fullName>
    </submittedName>
</protein>
<evidence type="ECO:0000313" key="3">
    <source>
        <dbReference type="Proteomes" id="UP000824037"/>
    </source>
</evidence>
<sequence>MLNASNPSCGVRNAFGLPVTGGDAGRDGSRGWSGSEADIPAGLDYTSLTDVAPATFADGTPIPHGQLSKLLCDGEFHRVVFGPDGEILDSGRTQRLFTPAQTRAVIARDRHCQYPGCSAPPGQGEIHHSIWWYHQGRTSTKNAILLCWYHHTLVHQRHLSITHHTSTDPDRPSWWSFTDPDGRTVQNVPPPATSTSALEPPRPPLRQ</sequence>
<keyword evidence="2" id="KW-0540">Nuclease</keyword>
<keyword evidence="2" id="KW-0378">Hydrolase</keyword>
<dbReference type="GO" id="GO:0004519">
    <property type="term" value="F:endonuclease activity"/>
    <property type="evidence" value="ECO:0007669"/>
    <property type="project" value="UniProtKB-KW"/>
</dbReference>
<accession>A0A9D2J4S6</accession>
<dbReference type="EMBL" id="DXBY01000220">
    <property type="protein sequence ID" value="HIZ36636.1"/>
    <property type="molecule type" value="Genomic_DNA"/>
</dbReference>